<name>A0A9P8UYS1_9PEZI</name>
<dbReference type="EMBL" id="JAGPXC010000001">
    <property type="protein sequence ID" value="KAH6660653.1"/>
    <property type="molecule type" value="Genomic_DNA"/>
</dbReference>
<comment type="caution">
    <text evidence="1">The sequence shown here is derived from an EMBL/GenBank/DDBJ whole genome shotgun (WGS) entry which is preliminary data.</text>
</comment>
<dbReference type="Proteomes" id="UP000758603">
    <property type="component" value="Unassembled WGS sequence"/>
</dbReference>
<reference evidence="1" key="1">
    <citation type="journal article" date="2021" name="Nat. Commun.">
        <title>Genetic determinants of endophytism in the Arabidopsis root mycobiome.</title>
        <authorList>
            <person name="Mesny F."/>
            <person name="Miyauchi S."/>
            <person name="Thiergart T."/>
            <person name="Pickel B."/>
            <person name="Atanasova L."/>
            <person name="Karlsson M."/>
            <person name="Huettel B."/>
            <person name="Barry K.W."/>
            <person name="Haridas S."/>
            <person name="Chen C."/>
            <person name="Bauer D."/>
            <person name="Andreopoulos W."/>
            <person name="Pangilinan J."/>
            <person name="LaButti K."/>
            <person name="Riley R."/>
            <person name="Lipzen A."/>
            <person name="Clum A."/>
            <person name="Drula E."/>
            <person name="Henrissat B."/>
            <person name="Kohler A."/>
            <person name="Grigoriev I.V."/>
            <person name="Martin F.M."/>
            <person name="Hacquard S."/>
        </authorList>
    </citation>
    <scope>NUCLEOTIDE SEQUENCE</scope>
    <source>
        <strain evidence="1">MPI-SDFR-AT-0073</strain>
    </source>
</reference>
<dbReference type="RefSeq" id="XP_045964784.1">
    <property type="nucleotide sequence ID" value="XM_046105784.1"/>
</dbReference>
<sequence length="100" mass="11535">MPTARVDMTPPREAQLPVVLVIWSCNLWLGHLQLVHSGFRQTMSMTELALESMANKFVTAKEFEEVEARMKSIREVTVRDFSNLQEKREAQEELKFLASP</sequence>
<dbReference type="GeneID" id="70134675"/>
<keyword evidence="2" id="KW-1185">Reference proteome</keyword>
<proteinExistence type="predicted"/>
<gene>
    <name evidence="1" type="ORF">BKA67DRAFT_641718</name>
</gene>
<protein>
    <submittedName>
        <fullName evidence="1">Uncharacterized protein</fullName>
    </submittedName>
</protein>
<organism evidence="1 2">
    <name type="scientific">Truncatella angustata</name>
    <dbReference type="NCBI Taxonomy" id="152316"/>
    <lineage>
        <taxon>Eukaryota</taxon>
        <taxon>Fungi</taxon>
        <taxon>Dikarya</taxon>
        <taxon>Ascomycota</taxon>
        <taxon>Pezizomycotina</taxon>
        <taxon>Sordariomycetes</taxon>
        <taxon>Xylariomycetidae</taxon>
        <taxon>Amphisphaeriales</taxon>
        <taxon>Sporocadaceae</taxon>
        <taxon>Truncatella</taxon>
    </lineage>
</organism>
<dbReference type="AlphaFoldDB" id="A0A9P8UYS1"/>
<evidence type="ECO:0000313" key="2">
    <source>
        <dbReference type="Proteomes" id="UP000758603"/>
    </source>
</evidence>
<accession>A0A9P8UYS1</accession>
<evidence type="ECO:0000313" key="1">
    <source>
        <dbReference type="EMBL" id="KAH6660653.1"/>
    </source>
</evidence>